<dbReference type="PANTHER" id="PTHR44520:SF2">
    <property type="entry name" value="RESPONSE REGULATOR RCP1"/>
    <property type="match status" value="1"/>
</dbReference>
<evidence type="ECO:0000256" key="1">
    <source>
        <dbReference type="PROSITE-ProRule" id="PRU00169"/>
    </source>
</evidence>
<feature type="modified residue" description="4-aspartylphosphate" evidence="1">
    <location>
        <position position="63"/>
    </location>
</feature>
<sequence>MEKLKCILLVDDDEPTNFINTIILKKTGKVEKIVAVQSGEEALEYLESVDRNENPKPDLIFLDINMPGINGWDFLEEYKSLPKHQRASNVIVMLTTSVNPEDDEKSQTFQEISEYYSKPLTPEKIDKIIELHFEGNHKEF</sequence>
<gene>
    <name evidence="3" type="ORF">GCM10007049_10980</name>
</gene>
<dbReference type="Gene3D" id="3.40.50.2300">
    <property type="match status" value="1"/>
</dbReference>
<dbReference type="Pfam" id="PF00072">
    <property type="entry name" value="Response_reg"/>
    <property type="match status" value="1"/>
</dbReference>
<keyword evidence="4" id="KW-1185">Reference proteome</keyword>
<dbReference type="InterPro" id="IPR052893">
    <property type="entry name" value="TCS_response_regulator"/>
</dbReference>
<dbReference type="AlphaFoldDB" id="A0A918PRE3"/>
<dbReference type="PROSITE" id="PS50110">
    <property type="entry name" value="RESPONSE_REGULATORY"/>
    <property type="match status" value="1"/>
</dbReference>
<evidence type="ECO:0000313" key="4">
    <source>
        <dbReference type="Proteomes" id="UP000619457"/>
    </source>
</evidence>
<name>A0A918PRE3_9BACT</name>
<keyword evidence="1" id="KW-0597">Phosphoprotein</keyword>
<dbReference type="SMART" id="SM00448">
    <property type="entry name" value="REC"/>
    <property type="match status" value="1"/>
</dbReference>
<dbReference type="PANTHER" id="PTHR44520">
    <property type="entry name" value="RESPONSE REGULATOR RCP1-RELATED"/>
    <property type="match status" value="1"/>
</dbReference>
<dbReference type="RefSeq" id="WP_018472374.1">
    <property type="nucleotide sequence ID" value="NZ_BMWX01000002.1"/>
</dbReference>
<organism evidence="3 4">
    <name type="scientific">Echinicola pacifica</name>
    <dbReference type="NCBI Taxonomy" id="346377"/>
    <lineage>
        <taxon>Bacteria</taxon>
        <taxon>Pseudomonadati</taxon>
        <taxon>Bacteroidota</taxon>
        <taxon>Cytophagia</taxon>
        <taxon>Cytophagales</taxon>
        <taxon>Cyclobacteriaceae</taxon>
        <taxon>Echinicola</taxon>
    </lineage>
</organism>
<proteinExistence type="predicted"/>
<accession>A0A918PRE3</accession>
<dbReference type="SUPFAM" id="SSF52172">
    <property type="entry name" value="CheY-like"/>
    <property type="match status" value="1"/>
</dbReference>
<dbReference type="GO" id="GO:0000160">
    <property type="term" value="P:phosphorelay signal transduction system"/>
    <property type="evidence" value="ECO:0007669"/>
    <property type="project" value="InterPro"/>
</dbReference>
<dbReference type="EMBL" id="BMWX01000002">
    <property type="protein sequence ID" value="GGZ20226.1"/>
    <property type="molecule type" value="Genomic_DNA"/>
</dbReference>
<dbReference type="InterPro" id="IPR011006">
    <property type="entry name" value="CheY-like_superfamily"/>
</dbReference>
<protein>
    <submittedName>
        <fullName evidence="3">Response regulator</fullName>
    </submittedName>
</protein>
<reference evidence="3" key="2">
    <citation type="submission" date="2020-09" db="EMBL/GenBank/DDBJ databases">
        <authorList>
            <person name="Sun Q."/>
            <person name="Kim S."/>
        </authorList>
    </citation>
    <scope>NUCLEOTIDE SEQUENCE</scope>
    <source>
        <strain evidence="3">KCTC 12368</strain>
    </source>
</reference>
<reference evidence="3" key="1">
    <citation type="journal article" date="2014" name="Int. J. Syst. Evol. Microbiol.">
        <title>Complete genome sequence of Corynebacterium casei LMG S-19264T (=DSM 44701T), isolated from a smear-ripened cheese.</title>
        <authorList>
            <consortium name="US DOE Joint Genome Institute (JGI-PGF)"/>
            <person name="Walter F."/>
            <person name="Albersmeier A."/>
            <person name="Kalinowski J."/>
            <person name="Ruckert C."/>
        </authorList>
    </citation>
    <scope>NUCLEOTIDE SEQUENCE</scope>
    <source>
        <strain evidence="3">KCTC 12368</strain>
    </source>
</reference>
<dbReference type="InterPro" id="IPR001789">
    <property type="entry name" value="Sig_transdc_resp-reg_receiver"/>
</dbReference>
<evidence type="ECO:0000259" key="2">
    <source>
        <dbReference type="PROSITE" id="PS50110"/>
    </source>
</evidence>
<evidence type="ECO:0000313" key="3">
    <source>
        <dbReference type="EMBL" id="GGZ20226.1"/>
    </source>
</evidence>
<comment type="caution">
    <text evidence="3">The sequence shown here is derived from an EMBL/GenBank/DDBJ whole genome shotgun (WGS) entry which is preliminary data.</text>
</comment>
<dbReference type="Proteomes" id="UP000619457">
    <property type="component" value="Unassembled WGS sequence"/>
</dbReference>
<feature type="domain" description="Response regulatory" evidence="2">
    <location>
        <begin position="6"/>
        <end position="133"/>
    </location>
</feature>